<sequence>MTLQDVNNSNQDRTEAQELSRRREPADRLPSKSEEQARRLAAITELVQEARANGDSLTGPSGLLKDLTKMVLEVSLEEEMTEHLGHGKHDPPAPAAGTDHDDVGSRTTDERIRNVRNGSRTKTVLTDTVGRVEIQVPRDRAGTFEPVIVPKHHRKLGSVEQVVLSLTAKDLTTGEISAHLEEIYGASVSRDTISRITDRIGEEMNEWLSRPLDPVYAAIFIDAIVVKVRDGQVANRPFYAAIGVTVDGCKDLLGLWAGTPGDGEGAKYWLAVLTELKNRGIKDAMFVVCDGLKGLPEVVATTWPDATVQTCVIHLLRNSFRLTSRKYWDQIARELKLVYTAPTAQAARAQFETFTDSWGQRYPALIRLWDSAWEEFTPFLAYDVEIRRIFFSTNAIESLNARYRRAVRARGHFPNEQAALKCLYLVTRSLDPTGRGQARWTMRWKPALNVFATVFEGRWPTAEKY</sequence>
<evidence type="ECO:0000256" key="4">
    <source>
        <dbReference type="ARBA" id="ARBA00023125"/>
    </source>
</evidence>
<keyword evidence="8" id="KW-1185">Reference proteome</keyword>
<dbReference type="InterPro" id="IPR001207">
    <property type="entry name" value="Transposase_mutator"/>
</dbReference>
<name>A0A542EJC2_9MICO</name>
<dbReference type="GO" id="GO:0004803">
    <property type="term" value="F:transposase activity"/>
    <property type="evidence" value="ECO:0007669"/>
    <property type="project" value="InterPro"/>
</dbReference>
<dbReference type="PANTHER" id="PTHR33217">
    <property type="entry name" value="TRANSPOSASE FOR INSERTION SEQUENCE ELEMENT IS1081"/>
    <property type="match status" value="1"/>
</dbReference>
<comment type="similarity">
    <text evidence="2">Belongs to the transposase mutator family.</text>
</comment>
<proteinExistence type="inferred from homology"/>
<comment type="caution">
    <text evidence="7">The sequence shown here is derived from an EMBL/GenBank/DDBJ whole genome shotgun (WGS) entry which is preliminary data.</text>
</comment>
<feature type="compositionally biased region" description="Basic and acidic residues" evidence="6">
    <location>
        <begin position="98"/>
        <end position="113"/>
    </location>
</feature>
<dbReference type="RefSeq" id="WP_246092468.1">
    <property type="nucleotide sequence ID" value="NZ_BAABCI010000013.1"/>
</dbReference>
<evidence type="ECO:0000313" key="7">
    <source>
        <dbReference type="EMBL" id="TQJ15432.1"/>
    </source>
</evidence>
<feature type="region of interest" description="Disordered" evidence="6">
    <location>
        <begin position="79"/>
        <end position="113"/>
    </location>
</feature>
<evidence type="ECO:0000256" key="3">
    <source>
        <dbReference type="ARBA" id="ARBA00022578"/>
    </source>
</evidence>
<gene>
    <name evidence="7" type="ORF">FB459_2986</name>
</gene>
<feature type="region of interest" description="Disordered" evidence="6">
    <location>
        <begin position="1"/>
        <end position="37"/>
    </location>
</feature>
<evidence type="ECO:0000313" key="8">
    <source>
        <dbReference type="Proteomes" id="UP000320806"/>
    </source>
</evidence>
<dbReference type="NCBIfam" id="NF033543">
    <property type="entry name" value="transpos_IS256"/>
    <property type="match status" value="1"/>
</dbReference>
<evidence type="ECO:0000256" key="6">
    <source>
        <dbReference type="SAM" id="MobiDB-lite"/>
    </source>
</evidence>
<feature type="compositionally biased region" description="Basic and acidic residues" evidence="6">
    <location>
        <begin position="12"/>
        <end position="37"/>
    </location>
</feature>
<keyword evidence="3" id="KW-0815">Transposition</keyword>
<dbReference type="AlphaFoldDB" id="A0A542EJC2"/>
<dbReference type="GO" id="GO:0003677">
    <property type="term" value="F:DNA binding"/>
    <property type="evidence" value="ECO:0007669"/>
    <property type="project" value="UniProtKB-KW"/>
</dbReference>
<evidence type="ECO:0000256" key="2">
    <source>
        <dbReference type="ARBA" id="ARBA00010961"/>
    </source>
</evidence>
<dbReference type="GO" id="GO:0006313">
    <property type="term" value="P:DNA transposition"/>
    <property type="evidence" value="ECO:0007669"/>
    <property type="project" value="InterPro"/>
</dbReference>
<dbReference type="Pfam" id="PF00872">
    <property type="entry name" value="Transposase_mut"/>
    <property type="match status" value="1"/>
</dbReference>
<dbReference type="Proteomes" id="UP000320806">
    <property type="component" value="Unassembled WGS sequence"/>
</dbReference>
<feature type="compositionally biased region" description="Polar residues" evidence="6">
    <location>
        <begin position="1"/>
        <end position="11"/>
    </location>
</feature>
<dbReference type="PANTHER" id="PTHR33217:SF8">
    <property type="entry name" value="MUTATOR FAMILY TRANSPOSASE"/>
    <property type="match status" value="1"/>
</dbReference>
<feature type="compositionally biased region" description="Basic and acidic residues" evidence="6">
    <location>
        <begin position="81"/>
        <end position="91"/>
    </location>
</feature>
<organism evidence="7 8">
    <name type="scientific">Yimella lutea</name>
    <dbReference type="NCBI Taxonomy" id="587872"/>
    <lineage>
        <taxon>Bacteria</taxon>
        <taxon>Bacillati</taxon>
        <taxon>Actinomycetota</taxon>
        <taxon>Actinomycetes</taxon>
        <taxon>Micrococcales</taxon>
        <taxon>Dermacoccaceae</taxon>
        <taxon>Yimella</taxon>
    </lineage>
</organism>
<keyword evidence="4" id="KW-0238">DNA-binding</keyword>
<dbReference type="EMBL" id="VFMO01000001">
    <property type="protein sequence ID" value="TQJ15432.1"/>
    <property type="molecule type" value="Genomic_DNA"/>
</dbReference>
<protein>
    <submittedName>
        <fullName evidence="7">Transposase-like protein</fullName>
    </submittedName>
</protein>
<keyword evidence="5" id="KW-0233">DNA recombination</keyword>
<evidence type="ECO:0000256" key="1">
    <source>
        <dbReference type="ARBA" id="ARBA00002190"/>
    </source>
</evidence>
<comment type="function">
    <text evidence="1">Required for the transposition of the insertion element.</text>
</comment>
<dbReference type="PROSITE" id="PS01007">
    <property type="entry name" value="TRANSPOSASE_MUTATOR"/>
    <property type="match status" value="1"/>
</dbReference>
<accession>A0A542EJC2</accession>
<evidence type="ECO:0000256" key="5">
    <source>
        <dbReference type="ARBA" id="ARBA00023172"/>
    </source>
</evidence>
<reference evidence="7 8" key="1">
    <citation type="submission" date="2019-06" db="EMBL/GenBank/DDBJ databases">
        <title>Sequencing the genomes of 1000 actinobacteria strains.</title>
        <authorList>
            <person name="Klenk H.-P."/>
        </authorList>
    </citation>
    <scope>NUCLEOTIDE SEQUENCE [LARGE SCALE GENOMIC DNA]</scope>
    <source>
        <strain evidence="7 8">DSM 19828</strain>
    </source>
</reference>